<evidence type="ECO:0000313" key="2">
    <source>
        <dbReference type="Proteomes" id="UP000230069"/>
    </source>
</evidence>
<evidence type="ECO:0000313" key="1">
    <source>
        <dbReference type="EMBL" id="PIA53090.1"/>
    </source>
</evidence>
<keyword evidence="2" id="KW-1185">Reference proteome</keyword>
<proteinExistence type="predicted"/>
<protein>
    <submittedName>
        <fullName evidence="1">Uncharacterized protein</fullName>
    </submittedName>
</protein>
<organism evidence="1 2">
    <name type="scientific">Aquilegia coerulea</name>
    <name type="common">Rocky mountain columbine</name>
    <dbReference type="NCBI Taxonomy" id="218851"/>
    <lineage>
        <taxon>Eukaryota</taxon>
        <taxon>Viridiplantae</taxon>
        <taxon>Streptophyta</taxon>
        <taxon>Embryophyta</taxon>
        <taxon>Tracheophyta</taxon>
        <taxon>Spermatophyta</taxon>
        <taxon>Magnoliopsida</taxon>
        <taxon>Ranunculales</taxon>
        <taxon>Ranunculaceae</taxon>
        <taxon>Thalictroideae</taxon>
        <taxon>Aquilegia</taxon>
    </lineage>
</organism>
<name>A0A2G5EBK8_AQUCA</name>
<reference evidence="1 2" key="1">
    <citation type="submission" date="2017-09" db="EMBL/GenBank/DDBJ databases">
        <title>WGS assembly of Aquilegia coerulea Goldsmith.</title>
        <authorList>
            <person name="Hodges S."/>
            <person name="Kramer E."/>
            <person name="Nordborg M."/>
            <person name="Tomkins J."/>
            <person name="Borevitz J."/>
            <person name="Derieg N."/>
            <person name="Yan J."/>
            <person name="Mihaltcheva S."/>
            <person name="Hayes R.D."/>
            <person name="Rokhsar D."/>
        </authorList>
    </citation>
    <scope>NUCLEOTIDE SEQUENCE [LARGE SCALE GENOMIC DNA]</scope>
    <source>
        <strain evidence="2">cv. Goldsmith</strain>
    </source>
</reference>
<accession>A0A2G5EBK8</accession>
<gene>
    <name evidence="1" type="ORF">AQUCO_00900010v1</name>
</gene>
<dbReference type="EMBL" id="KZ305026">
    <property type="protein sequence ID" value="PIA53090.1"/>
    <property type="molecule type" value="Genomic_DNA"/>
</dbReference>
<sequence length="142" mass="16425">MVMRHAEELIASERNGIVSQLKDMRGNCLGLDKKVLTKLSRIAFKVDQGNSDSKRISRLGVLSQLTLPNPLNQIEDEESAYLRLYFNVKGIDIFPGTFKECKQSKGLPLTSLLGLWDINYLKQHRENYCIWSFYIKDISFFY</sequence>
<dbReference type="Proteomes" id="UP000230069">
    <property type="component" value="Unassembled WGS sequence"/>
</dbReference>
<dbReference type="InParanoid" id="A0A2G5EBK8"/>
<dbReference type="AlphaFoldDB" id="A0A2G5EBK8"/>